<evidence type="ECO:0000313" key="5">
    <source>
        <dbReference type="EMBL" id="MDQ0228409.1"/>
    </source>
</evidence>
<feature type="domain" description="Phage tail tape measure protein" evidence="4">
    <location>
        <begin position="249"/>
        <end position="405"/>
    </location>
</feature>
<protein>
    <submittedName>
        <fullName evidence="5">Phage-related minor tail protein/SLT domain-containing protein</fullName>
    </submittedName>
</protein>
<dbReference type="Gene3D" id="1.20.120.330">
    <property type="entry name" value="Nucleotidyltransferases domain 2"/>
    <property type="match status" value="1"/>
</dbReference>
<feature type="region of interest" description="Disordered" evidence="3">
    <location>
        <begin position="911"/>
        <end position="984"/>
    </location>
</feature>
<feature type="coiled-coil region" evidence="2">
    <location>
        <begin position="870"/>
        <end position="907"/>
    </location>
</feature>
<evidence type="ECO:0000256" key="2">
    <source>
        <dbReference type="SAM" id="Coils"/>
    </source>
</evidence>
<keyword evidence="6" id="KW-1185">Reference proteome</keyword>
<dbReference type="RefSeq" id="WP_174879936.1">
    <property type="nucleotide sequence ID" value="NZ_CADEPK010000080.1"/>
</dbReference>
<comment type="caution">
    <text evidence="5">The sequence shown here is derived from an EMBL/GenBank/DDBJ whole genome shotgun (WGS) entry which is preliminary data.</text>
</comment>
<dbReference type="Pfam" id="PF10145">
    <property type="entry name" value="PhageMin_Tail"/>
    <property type="match status" value="1"/>
</dbReference>
<accession>A0ABT9Z8Z6</accession>
<feature type="coiled-coil region" evidence="2">
    <location>
        <begin position="704"/>
        <end position="766"/>
    </location>
</feature>
<evidence type="ECO:0000256" key="1">
    <source>
        <dbReference type="ARBA" id="ARBA00022612"/>
    </source>
</evidence>
<dbReference type="Proteomes" id="UP001232245">
    <property type="component" value="Unassembled WGS sequence"/>
</dbReference>
<organism evidence="5 6">
    <name type="scientific">Metabacillus niabensis</name>
    <dbReference type="NCBI Taxonomy" id="324854"/>
    <lineage>
        <taxon>Bacteria</taxon>
        <taxon>Bacillati</taxon>
        <taxon>Bacillota</taxon>
        <taxon>Bacilli</taxon>
        <taxon>Bacillales</taxon>
        <taxon>Bacillaceae</taxon>
        <taxon>Metabacillus</taxon>
    </lineage>
</organism>
<dbReference type="PANTHER" id="PTHR37813">
    <property type="entry name" value="FELS-2 PROPHAGE PROTEIN"/>
    <property type="match status" value="1"/>
</dbReference>
<dbReference type="PANTHER" id="PTHR37813:SF1">
    <property type="entry name" value="FELS-2 PROPHAGE PROTEIN"/>
    <property type="match status" value="1"/>
</dbReference>
<dbReference type="InterPro" id="IPR010090">
    <property type="entry name" value="Phage_tape_meas"/>
</dbReference>
<proteinExistence type="predicted"/>
<evidence type="ECO:0000259" key="4">
    <source>
        <dbReference type="Pfam" id="PF10145"/>
    </source>
</evidence>
<feature type="compositionally biased region" description="Basic and acidic residues" evidence="3">
    <location>
        <begin position="911"/>
        <end position="947"/>
    </location>
</feature>
<gene>
    <name evidence="5" type="ORF">J2S02_004792</name>
</gene>
<feature type="coiled-coil region" evidence="2">
    <location>
        <begin position="65"/>
        <end position="134"/>
    </location>
</feature>
<name>A0ABT9Z8Z6_9BACI</name>
<evidence type="ECO:0000313" key="6">
    <source>
        <dbReference type="Proteomes" id="UP001232245"/>
    </source>
</evidence>
<dbReference type="EMBL" id="JAUSTZ010000021">
    <property type="protein sequence ID" value="MDQ0228409.1"/>
    <property type="molecule type" value="Genomic_DNA"/>
</dbReference>
<keyword evidence="1" id="KW-1188">Viral release from host cell</keyword>
<sequence length="1210" mass="131491">MAERIEGLSIGLDLDTLALDRGLTGLKDKLKTVNSEMKANMSAFERGDKSIERYETSLMGLNKKLDVQKRVVSEAKSEYEKMVKEFGEGSKEAEKAAREYNNQVSSLNSLQRYINKTENELKELREEQQKSESGWNKFGQTIENTGTKLTGIGQGLTVGLTTPLLGAGLAIGKTALDFDKASGQIQADLGISEEKAKELNEVAKELWEDGFGDSIEGVSSKIAGVTRSLGDLSKVDLSYVTKGLDLFEQRGWADQQESLRAIKVLMEQFGMSAQEAMDYLTKGFQENLDFSGEFLDSVSEYATYFAEFGLTADDMFAKFKAGAESGAFQLDKVGDAMKEFSLRAKDGSKTSEDAFKALGLNASEMTKQFNKGGKDAKKAFETVVKALKDTDDETKRNTASVGLFGTQYEDLGEKAFEAMLEASNGLKDVEGATKRASDALQNNFGTRVTKIWREFVADLKPAGDILLDFAEGILPKVADTVDDVTNAFAELSPEAQKTALSVGGIAAAAGPTLMVIGGISRGFGVITKVVGPLLGTLGEGKGLTGILKRIPGPIGAITTGLGIGTIAFQGINAVIEKSKEVNLEHVNSLIKQQQSLETLSTKYGELQSKNKLSNDELLRFRDIQSELQLAKSASEISALKDEQAELQEKSGLTNNELSEMLRLNDEIVKLTPTVAQSYSERGNAIISSKDAISEVNKELQKSIALELENQKIKAEAQLDKNIQNYIKAQEELNNKIRERTAAEKEAADIEKEIQDLKSVAQQQYNDGQKAAAQMTQDEITRQEFLLNQKNQQVVKIAEEVTEKQKSLEKTGEEITKTQQLLGEMINLQLAQVGINEKGAEGIAQLDQAISKAASRHKYLTMLSETQGGLNDKQKEELKNLDQSLSKYNSAKTAIQGMQNEQEEVNQKIREGTGEASKLTKEADKDVTKNVKVDDKGGAKKVSNEANKKATKNVKVTDHGGAKKVSAEASKNAKKNVNVDDKGKAKSIHETASKNAKKTITFGAIATAGFKGAIKAVEKATGINIPGFATGTKNAPGGLSLVGEEGPELVHLPRGAKVIPNKDTESIFQKWNVPMMSISREGFATGGLINTAGLYPIAEGGWPEIVVPTDPSRRTDAMKLLAIAGKKLTGNKRPNQLPNVAQSDDSYLGKKVEELTNLVKDLISIQQEQLVALAAGHIIQMNDRTVGILVEPHITEIQKRNGKVESKFKRR</sequence>
<evidence type="ECO:0000256" key="3">
    <source>
        <dbReference type="SAM" id="MobiDB-lite"/>
    </source>
</evidence>
<reference evidence="5 6" key="1">
    <citation type="submission" date="2023-07" db="EMBL/GenBank/DDBJ databases">
        <title>Genomic Encyclopedia of Type Strains, Phase IV (KMG-IV): sequencing the most valuable type-strain genomes for metagenomic binning, comparative biology and taxonomic classification.</title>
        <authorList>
            <person name="Goeker M."/>
        </authorList>
    </citation>
    <scope>NUCLEOTIDE SEQUENCE [LARGE SCALE GENOMIC DNA]</scope>
    <source>
        <strain evidence="5 6">DSM 17723</strain>
    </source>
</reference>
<keyword evidence="2" id="KW-0175">Coiled coil</keyword>